<keyword evidence="1" id="KW-1133">Transmembrane helix</keyword>
<feature type="transmembrane region" description="Helical" evidence="1">
    <location>
        <begin position="346"/>
        <end position="365"/>
    </location>
</feature>
<name>E6LDT5_ENTI1</name>
<feature type="transmembrane region" description="Helical" evidence="1">
    <location>
        <begin position="188"/>
        <end position="206"/>
    </location>
</feature>
<dbReference type="Pfam" id="PF05975">
    <property type="entry name" value="EcsB"/>
    <property type="match status" value="1"/>
</dbReference>
<dbReference type="eggNOG" id="COG4473">
    <property type="taxonomic scope" value="Bacteria"/>
</dbReference>
<feature type="transmembrane region" description="Helical" evidence="1">
    <location>
        <begin position="28"/>
        <end position="47"/>
    </location>
</feature>
<accession>E6LDT5</accession>
<dbReference type="HOGENOM" id="CLU_054332_1_0_9"/>
<feature type="transmembrane region" description="Helical" evidence="1">
    <location>
        <begin position="59"/>
        <end position="85"/>
    </location>
</feature>
<feature type="transmembrane region" description="Helical" evidence="1">
    <location>
        <begin position="377"/>
        <end position="395"/>
    </location>
</feature>
<dbReference type="InterPro" id="IPR010288">
    <property type="entry name" value="EcsB_ABC"/>
</dbReference>
<evidence type="ECO:0000313" key="2">
    <source>
        <dbReference type="EMBL" id="EFU74674.1"/>
    </source>
</evidence>
<keyword evidence="1" id="KW-0812">Transmembrane</keyword>
<dbReference type="RefSeq" id="WP_007207546.1">
    <property type="nucleotide sequence ID" value="NZ_GL622241.1"/>
</dbReference>
<reference evidence="2 3" key="1">
    <citation type="submission" date="2010-12" db="EMBL/GenBank/DDBJ databases">
        <authorList>
            <person name="Muzny D."/>
            <person name="Qin X."/>
            <person name="Deng J."/>
            <person name="Jiang H."/>
            <person name="Liu Y."/>
            <person name="Qu J."/>
            <person name="Song X.-Z."/>
            <person name="Zhang L."/>
            <person name="Thornton R."/>
            <person name="Coyle M."/>
            <person name="Francisco L."/>
            <person name="Jackson L."/>
            <person name="Javaid M."/>
            <person name="Korchina V."/>
            <person name="Kovar C."/>
            <person name="Mata R."/>
            <person name="Mathew T."/>
            <person name="Ngo R."/>
            <person name="Nguyen L."/>
            <person name="Nguyen N."/>
            <person name="Okwuonu G."/>
            <person name="Ongeri F."/>
            <person name="Pham C."/>
            <person name="Simmons D."/>
            <person name="Wilczek-Boney K."/>
            <person name="Hale W."/>
            <person name="Jakkamsetti A."/>
            <person name="Pham P."/>
            <person name="Ruth R."/>
            <person name="San Lucas F."/>
            <person name="Warren J."/>
            <person name="Zhang J."/>
            <person name="Zhao Z."/>
            <person name="Zhou C."/>
            <person name="Zhu D."/>
            <person name="Lee S."/>
            <person name="Bess C."/>
            <person name="Blankenburg K."/>
            <person name="Forbes L."/>
            <person name="Fu Q."/>
            <person name="Gubbala S."/>
            <person name="Hirani K."/>
            <person name="Jayaseelan J.C."/>
            <person name="Lara F."/>
            <person name="Munidasa M."/>
            <person name="Palculict T."/>
            <person name="Patil S."/>
            <person name="Pu L.-L."/>
            <person name="Saada N."/>
            <person name="Tang L."/>
            <person name="Weissenberger G."/>
            <person name="Zhu Y."/>
            <person name="Hemphill L."/>
            <person name="Shang Y."/>
            <person name="Youmans B."/>
            <person name="Ayvaz T."/>
            <person name="Ross M."/>
            <person name="Santibanez J."/>
            <person name="Aqrawi P."/>
            <person name="Gross S."/>
            <person name="Joshi V."/>
            <person name="Fowler G."/>
            <person name="Nazareth L."/>
            <person name="Reid J."/>
            <person name="Worley K."/>
            <person name="Petrosino J."/>
            <person name="Highlander S."/>
            <person name="Gibbs R."/>
        </authorList>
    </citation>
    <scope>NUCLEOTIDE SEQUENCE [LARGE SCALE GENOMIC DNA]</scope>
    <source>
        <strain evidence="3">DSM 15952 / CCUG 50447 / LMG 22039 / TP 1.5</strain>
    </source>
</reference>
<evidence type="ECO:0000256" key="1">
    <source>
        <dbReference type="SAM" id="Phobius"/>
    </source>
</evidence>
<dbReference type="EMBL" id="AEPV01000018">
    <property type="protein sequence ID" value="EFU74674.1"/>
    <property type="molecule type" value="Genomic_DNA"/>
</dbReference>
<dbReference type="PIRSF" id="PIRSF037259">
    <property type="entry name" value="EcsB_ABC"/>
    <property type="match status" value="1"/>
</dbReference>
<comment type="caution">
    <text evidence="2">The sequence shown here is derived from an EMBL/GenBank/DDBJ whole genome shotgun (WGS) entry which is preliminary data.</text>
</comment>
<protein>
    <submittedName>
        <fullName evidence="2">Bacterial ABC transporter protein EcsB</fullName>
    </submittedName>
</protein>
<feature type="transmembrane region" description="Helical" evidence="1">
    <location>
        <begin position="305"/>
        <end position="325"/>
    </location>
</feature>
<dbReference type="STRING" id="888064.HMPREF9088_0525"/>
<feature type="transmembrane region" description="Helical" evidence="1">
    <location>
        <begin position="281"/>
        <end position="299"/>
    </location>
</feature>
<dbReference type="AlphaFoldDB" id="E6LDT5"/>
<keyword evidence="3" id="KW-1185">Reference proteome</keyword>
<dbReference type="GO" id="GO:0016020">
    <property type="term" value="C:membrane"/>
    <property type="evidence" value="ECO:0007669"/>
    <property type="project" value="InterPro"/>
</dbReference>
<feature type="transmembrane region" description="Helical" evidence="1">
    <location>
        <begin position="106"/>
        <end position="125"/>
    </location>
</feature>
<organism evidence="2 3">
    <name type="scientific">Enterococcus italicus (strain DSM 15952 / CCUG 50447 / LMG 22039 / TP 1.5)</name>
    <dbReference type="NCBI Taxonomy" id="888064"/>
    <lineage>
        <taxon>Bacteria</taxon>
        <taxon>Bacillati</taxon>
        <taxon>Bacillota</taxon>
        <taxon>Bacilli</taxon>
        <taxon>Lactobacillales</taxon>
        <taxon>Enterococcaceae</taxon>
        <taxon>Enterococcus</taxon>
    </lineage>
</organism>
<gene>
    <name evidence="2" type="ORF">HMPREF9088_0525</name>
</gene>
<dbReference type="Proteomes" id="UP000010296">
    <property type="component" value="Unassembled WGS sequence"/>
</dbReference>
<dbReference type="OrthoDB" id="2447941at2"/>
<keyword evidence="1" id="KW-0472">Membrane</keyword>
<sequence>MRIFFQQRMHAHQKNIQRYLKYVFNDHFALLMTFLLGAAGLLYSNWLKSLDSSFVYGKWLLIVLWAFAVTVGRFASLTQLADQVFLLPKETQMRPYLTSARRYSSVLPLGLGILIIGAGMPLYVVLTKQPFTMFFVFLLQFLFLKSSHLYLQQLAFFQDTKQLQQGMTAFFWLSNGASWLLALFWTPFAGLAVAGVGWLVMVQLTWRQLHTPLDWEMLIATEQKRLYGMYRFINLFTDVPQITATVKRRKYADFLLRWIPARQQETYTYLYMRRLLRGSEYSGLVVRLLLLGVIALWFVQVWWVALVVGVVGLYLIGFQLLPLAQQYQYQPLTQLYPIKRDVQLKSFQKVVGLVLLFVTLVFAVVGSMKQVSMMYTFFFWIGLLSFDGLFCYAYLPMCLKRL</sequence>
<proteinExistence type="predicted"/>
<evidence type="ECO:0000313" key="3">
    <source>
        <dbReference type="Proteomes" id="UP000010296"/>
    </source>
</evidence>